<name>A0ABT9W309_9BACI</name>
<evidence type="ECO:0000313" key="2">
    <source>
        <dbReference type="EMBL" id="MDQ0167635.1"/>
    </source>
</evidence>
<reference evidence="2 3" key="1">
    <citation type="submission" date="2023-07" db="EMBL/GenBank/DDBJ databases">
        <title>Genomic Encyclopedia of Type Strains, Phase IV (KMG-IV): sequencing the most valuable type-strain genomes for metagenomic binning, comparative biology and taxonomic classification.</title>
        <authorList>
            <person name="Goeker M."/>
        </authorList>
    </citation>
    <scope>NUCLEOTIDE SEQUENCE [LARGE SCALE GENOMIC DNA]</scope>
    <source>
        <strain evidence="2 3">DSM 12751</strain>
    </source>
</reference>
<organism evidence="2 3">
    <name type="scientific">Caldalkalibacillus horti</name>
    <dbReference type="NCBI Taxonomy" id="77523"/>
    <lineage>
        <taxon>Bacteria</taxon>
        <taxon>Bacillati</taxon>
        <taxon>Bacillota</taxon>
        <taxon>Bacilli</taxon>
        <taxon>Bacillales</taxon>
        <taxon>Bacillaceae</taxon>
        <taxon>Caldalkalibacillus</taxon>
    </lineage>
</organism>
<accession>A0ABT9W309</accession>
<dbReference type="GO" id="GO:0016853">
    <property type="term" value="F:isomerase activity"/>
    <property type="evidence" value="ECO:0007669"/>
    <property type="project" value="UniProtKB-KW"/>
</dbReference>
<dbReference type="Proteomes" id="UP001235840">
    <property type="component" value="Unassembled WGS sequence"/>
</dbReference>
<dbReference type="Gene3D" id="3.40.30.10">
    <property type="entry name" value="Glutaredoxin"/>
    <property type="match status" value="1"/>
</dbReference>
<protein>
    <submittedName>
        <fullName evidence="2">Thiol-disulfide isomerase/thioredoxin</fullName>
    </submittedName>
</protein>
<keyword evidence="2" id="KW-0413">Isomerase</keyword>
<dbReference type="SUPFAM" id="SSF52833">
    <property type="entry name" value="Thioredoxin-like"/>
    <property type="match status" value="1"/>
</dbReference>
<comment type="caution">
    <text evidence="2">The sequence shown here is derived from an EMBL/GenBank/DDBJ whole genome shotgun (WGS) entry which is preliminary data.</text>
</comment>
<evidence type="ECO:0000313" key="3">
    <source>
        <dbReference type="Proteomes" id="UP001235840"/>
    </source>
</evidence>
<keyword evidence="1" id="KW-1133">Transmembrane helix</keyword>
<dbReference type="RefSeq" id="WP_307396706.1">
    <property type="nucleotide sequence ID" value="NZ_BAAADK010000032.1"/>
</dbReference>
<dbReference type="InterPro" id="IPR036249">
    <property type="entry name" value="Thioredoxin-like_sf"/>
</dbReference>
<proteinExistence type="predicted"/>
<dbReference type="EMBL" id="JAUSTY010000018">
    <property type="protein sequence ID" value="MDQ0167635.1"/>
    <property type="molecule type" value="Genomic_DNA"/>
</dbReference>
<keyword evidence="1" id="KW-0472">Membrane</keyword>
<keyword evidence="3" id="KW-1185">Reference proteome</keyword>
<sequence>MNTTIYLTLFILWILVLCNSYMLIKLFKAVAKLNKKELPKSFAGIAKGSLLPIKNYKNLDMKAFDYTSKKNYIVLFGSYGCKVCHQIYPLFNTLKQEKTGVIIQIFMLATEDQAKEISAQYDIPTDHITIISQNDLPSLGITGFPFAYYLSSNGNVINKGLVNFKNDFDILMSA</sequence>
<feature type="transmembrane region" description="Helical" evidence="1">
    <location>
        <begin position="6"/>
        <end position="27"/>
    </location>
</feature>
<evidence type="ECO:0000256" key="1">
    <source>
        <dbReference type="SAM" id="Phobius"/>
    </source>
</evidence>
<gene>
    <name evidence="2" type="ORF">J2S11_003562</name>
</gene>
<keyword evidence="1" id="KW-0812">Transmembrane</keyword>